<evidence type="ECO:0000256" key="3">
    <source>
        <dbReference type="ARBA" id="ARBA00022692"/>
    </source>
</evidence>
<evidence type="ECO:0000313" key="8">
    <source>
        <dbReference type="Proteomes" id="UP000433788"/>
    </source>
</evidence>
<comment type="caution">
    <text evidence="7">The sequence shown here is derived from an EMBL/GenBank/DDBJ whole genome shotgun (WGS) entry which is preliminary data.</text>
</comment>
<evidence type="ECO:0000256" key="1">
    <source>
        <dbReference type="ARBA" id="ARBA00004651"/>
    </source>
</evidence>
<keyword evidence="5 6" id="KW-0472">Membrane</keyword>
<feature type="transmembrane region" description="Helical" evidence="6">
    <location>
        <begin position="170"/>
        <end position="191"/>
    </location>
</feature>
<evidence type="ECO:0000256" key="6">
    <source>
        <dbReference type="SAM" id="Phobius"/>
    </source>
</evidence>
<reference evidence="7 8" key="1">
    <citation type="submission" date="2019-11" db="EMBL/GenBank/DDBJ databases">
        <authorList>
            <person name="Zhang X.Y."/>
        </authorList>
    </citation>
    <scope>NUCLEOTIDE SEQUENCE [LARGE SCALE GENOMIC DNA]</scope>
    <source>
        <strain evidence="7 8">C176</strain>
    </source>
</reference>
<proteinExistence type="predicted"/>
<evidence type="ECO:0000256" key="2">
    <source>
        <dbReference type="ARBA" id="ARBA00022475"/>
    </source>
</evidence>
<feature type="transmembrane region" description="Helical" evidence="6">
    <location>
        <begin position="274"/>
        <end position="292"/>
    </location>
</feature>
<evidence type="ECO:0000256" key="5">
    <source>
        <dbReference type="ARBA" id="ARBA00023136"/>
    </source>
</evidence>
<evidence type="ECO:0000256" key="4">
    <source>
        <dbReference type="ARBA" id="ARBA00022989"/>
    </source>
</evidence>
<feature type="transmembrane region" description="Helical" evidence="6">
    <location>
        <begin position="50"/>
        <end position="73"/>
    </location>
</feature>
<evidence type="ECO:0000313" key="7">
    <source>
        <dbReference type="EMBL" id="MRH79034.1"/>
    </source>
</evidence>
<sequence length="329" mass="33945">MAAMVAGSIFTMKSIIKTIGLCLVLVATGYFVYALYAQRAVFAEINWSGGAALAMVGSIVGMLAITLLGGVAWRILLADQGFKLPWPTAIRLVALSQIGKYLPGNVGHFVGQVALSRAVGIPVGVSVAALGISTVWLIALGVGVGSAGLIEAAATSGVSWMPAFTPGRLIPLFVLLIALPWIGIFVLNHFLPTLSEALGKGQKIMPPSLGAAILLTSLFLGTFIIFGLMLKAQSSALFDTPDVGVITFTLLFASAWVAGYLIPGAPGGVGIREAMMLLLFTPLLGAGPAAAIGLSMRVATTLGDGAAFLAGLTIGWAQKNKEINYESQS</sequence>
<feature type="transmembrane region" description="Helical" evidence="6">
    <location>
        <begin position="243"/>
        <end position="262"/>
    </location>
</feature>
<dbReference type="AlphaFoldDB" id="A0A6N7R1U3"/>
<gene>
    <name evidence="7" type="ORF">GH984_10005</name>
</gene>
<comment type="subcellular location">
    <subcellularLocation>
        <location evidence="1">Cell membrane</location>
        <topology evidence="1">Multi-pass membrane protein</topology>
    </subcellularLocation>
</comment>
<keyword evidence="2" id="KW-1003">Cell membrane</keyword>
<dbReference type="Pfam" id="PF03706">
    <property type="entry name" value="LPG_synthase_TM"/>
    <property type="match status" value="1"/>
</dbReference>
<keyword evidence="8" id="KW-1185">Reference proteome</keyword>
<organism evidence="7 8">
    <name type="scientific">Spiribacter salilacus</name>
    <dbReference type="NCBI Taxonomy" id="2664894"/>
    <lineage>
        <taxon>Bacteria</taxon>
        <taxon>Pseudomonadati</taxon>
        <taxon>Pseudomonadota</taxon>
        <taxon>Gammaproteobacteria</taxon>
        <taxon>Chromatiales</taxon>
        <taxon>Ectothiorhodospiraceae</taxon>
        <taxon>Spiribacter</taxon>
    </lineage>
</organism>
<name>A0A6N7R1U3_9GAMM</name>
<feature type="transmembrane region" description="Helical" evidence="6">
    <location>
        <begin position="212"/>
        <end position="231"/>
    </location>
</feature>
<feature type="transmembrane region" description="Helical" evidence="6">
    <location>
        <begin position="127"/>
        <end position="150"/>
    </location>
</feature>
<dbReference type="EMBL" id="WJPP01000005">
    <property type="protein sequence ID" value="MRH79034.1"/>
    <property type="molecule type" value="Genomic_DNA"/>
</dbReference>
<accession>A0A6N7R1U3</accession>
<dbReference type="GO" id="GO:0005886">
    <property type="term" value="C:plasma membrane"/>
    <property type="evidence" value="ECO:0007669"/>
    <property type="project" value="UniProtKB-SubCell"/>
</dbReference>
<keyword evidence="4 6" id="KW-1133">Transmembrane helix</keyword>
<dbReference type="InterPro" id="IPR022791">
    <property type="entry name" value="L-PG_synthase/AglD"/>
</dbReference>
<dbReference type="Proteomes" id="UP000433788">
    <property type="component" value="Unassembled WGS sequence"/>
</dbReference>
<protein>
    <submittedName>
        <fullName evidence="7">Uncharacterized protein</fullName>
    </submittedName>
</protein>
<keyword evidence="3 6" id="KW-0812">Transmembrane</keyword>